<dbReference type="SUPFAM" id="SSF56112">
    <property type="entry name" value="Protein kinase-like (PK-like)"/>
    <property type="match status" value="1"/>
</dbReference>
<dbReference type="InterPro" id="IPR050122">
    <property type="entry name" value="RTK"/>
</dbReference>
<organism evidence="2 3">
    <name type="scientific">Dentiscutata erythropus</name>
    <dbReference type="NCBI Taxonomy" id="1348616"/>
    <lineage>
        <taxon>Eukaryota</taxon>
        <taxon>Fungi</taxon>
        <taxon>Fungi incertae sedis</taxon>
        <taxon>Mucoromycota</taxon>
        <taxon>Glomeromycotina</taxon>
        <taxon>Glomeromycetes</taxon>
        <taxon>Diversisporales</taxon>
        <taxon>Gigasporaceae</taxon>
        <taxon>Dentiscutata</taxon>
    </lineage>
</organism>
<dbReference type="Gene3D" id="1.10.510.10">
    <property type="entry name" value="Transferase(Phosphotransferase) domain 1"/>
    <property type="match status" value="2"/>
</dbReference>
<evidence type="ECO:0000313" key="3">
    <source>
        <dbReference type="Proteomes" id="UP000789405"/>
    </source>
</evidence>
<proteinExistence type="predicted"/>
<dbReference type="OrthoDB" id="544350at2759"/>
<dbReference type="GO" id="GO:0043235">
    <property type="term" value="C:receptor complex"/>
    <property type="evidence" value="ECO:0007669"/>
    <property type="project" value="TreeGrafter"/>
</dbReference>
<dbReference type="GO" id="GO:0005524">
    <property type="term" value="F:ATP binding"/>
    <property type="evidence" value="ECO:0007669"/>
    <property type="project" value="InterPro"/>
</dbReference>
<reference evidence="2" key="1">
    <citation type="submission" date="2021-06" db="EMBL/GenBank/DDBJ databases">
        <authorList>
            <person name="Kallberg Y."/>
            <person name="Tangrot J."/>
            <person name="Rosling A."/>
        </authorList>
    </citation>
    <scope>NUCLEOTIDE SEQUENCE</scope>
    <source>
        <strain evidence="2">MA453B</strain>
    </source>
</reference>
<name>A0A9N9HC49_9GLOM</name>
<dbReference type="InterPro" id="IPR001245">
    <property type="entry name" value="Ser-Thr/Tyr_kinase_cat_dom"/>
</dbReference>
<dbReference type="InterPro" id="IPR011009">
    <property type="entry name" value="Kinase-like_dom_sf"/>
</dbReference>
<dbReference type="GO" id="GO:0005886">
    <property type="term" value="C:plasma membrane"/>
    <property type="evidence" value="ECO:0007669"/>
    <property type="project" value="TreeGrafter"/>
</dbReference>
<gene>
    <name evidence="2" type="ORF">DERYTH_LOCUS10800</name>
</gene>
<keyword evidence="3" id="KW-1185">Reference proteome</keyword>
<dbReference type="PANTHER" id="PTHR24416">
    <property type="entry name" value="TYROSINE-PROTEIN KINASE RECEPTOR"/>
    <property type="match status" value="1"/>
</dbReference>
<dbReference type="InterPro" id="IPR000719">
    <property type="entry name" value="Prot_kinase_dom"/>
</dbReference>
<comment type="caution">
    <text evidence="2">The sequence shown here is derived from an EMBL/GenBank/DDBJ whole genome shotgun (WGS) entry which is preliminary data.</text>
</comment>
<dbReference type="PROSITE" id="PS50011">
    <property type="entry name" value="PROTEIN_KINASE_DOM"/>
    <property type="match status" value="1"/>
</dbReference>
<accession>A0A9N9HC49</accession>
<dbReference type="PANTHER" id="PTHR24416:SF611">
    <property type="entry name" value="TYROSINE-PROTEIN KINASE TRANSMEMBRANE RECEPTOR ROR"/>
    <property type="match status" value="1"/>
</dbReference>
<dbReference type="EMBL" id="CAJVPY010006433">
    <property type="protein sequence ID" value="CAG8662680.1"/>
    <property type="molecule type" value="Genomic_DNA"/>
</dbReference>
<protein>
    <submittedName>
        <fullName evidence="2">776_t:CDS:1</fullName>
    </submittedName>
</protein>
<dbReference type="Proteomes" id="UP000789405">
    <property type="component" value="Unassembled WGS sequence"/>
</dbReference>
<dbReference type="GO" id="GO:0004714">
    <property type="term" value="F:transmembrane receptor protein tyrosine kinase activity"/>
    <property type="evidence" value="ECO:0007669"/>
    <property type="project" value="TreeGrafter"/>
</dbReference>
<evidence type="ECO:0000313" key="2">
    <source>
        <dbReference type="EMBL" id="CAG8662680.1"/>
    </source>
</evidence>
<dbReference type="Pfam" id="PF07714">
    <property type="entry name" value="PK_Tyr_Ser-Thr"/>
    <property type="match status" value="1"/>
</dbReference>
<evidence type="ECO:0000259" key="1">
    <source>
        <dbReference type="PROSITE" id="PS50011"/>
    </source>
</evidence>
<dbReference type="AlphaFoldDB" id="A0A9N9HC49"/>
<dbReference type="GO" id="GO:0007169">
    <property type="term" value="P:cell surface receptor protein tyrosine kinase signaling pathway"/>
    <property type="evidence" value="ECO:0007669"/>
    <property type="project" value="TreeGrafter"/>
</dbReference>
<feature type="domain" description="Protein kinase" evidence="1">
    <location>
        <begin position="43"/>
        <end position="318"/>
    </location>
</feature>
<sequence length="318" mass="36830">MDKNCKKCGIQSDRFVLCSSCIISHFQDELTWTSKNQELDTFIKYTHIMASNPNKAACWAKWEEFTNIEKASKETLDELVVLKTVGNQSNLSNIMNEAAALFHCYNQKTSCFTVKGFTQDPINMQYYIITTYAECGDLRRYMRENPTLSLRDKIFIIWDISVDLERIHEDGLVHRDIHAGNILYTRNVGHFRREVPIHLMKSCWHENPLQRPTAKEIKDKVSDWCLYADEEKIQQMTEAEERQIISHTPFDGRENSSEAIYTSRLLPLVVSSIHTEAEARQITSHEEEEENPEAIYANGSVPLVLTVEEPPIHKIEED</sequence>